<protein>
    <submittedName>
        <fullName evidence="2">Lasso peptide biosynthesis PqqD family chaperone</fullName>
    </submittedName>
</protein>
<keyword evidence="3" id="KW-1185">Reference proteome</keyword>
<gene>
    <name evidence="2" type="ORF">CP978_34435</name>
    <name evidence="1" type="ORF">SNOD_34200</name>
</gene>
<evidence type="ECO:0000313" key="2">
    <source>
        <dbReference type="EMBL" id="QEV42956.1"/>
    </source>
</evidence>
<dbReference type="Pfam" id="PF05402">
    <property type="entry name" value="PqqD"/>
    <property type="match status" value="1"/>
</dbReference>
<dbReference type="EMBL" id="CP023747">
    <property type="protein sequence ID" value="QEV42956.1"/>
    <property type="molecule type" value="Genomic_DNA"/>
</dbReference>
<proteinExistence type="predicted"/>
<dbReference type="STRING" id="40318.SNOD_34200"/>
<evidence type="ECO:0000313" key="4">
    <source>
        <dbReference type="Proteomes" id="UP000325763"/>
    </source>
</evidence>
<reference evidence="1 3" key="2">
    <citation type="journal article" date="2016" name="Appl. Microbiol. Biotechnol.">
        <title>Exploiting the genome sequence of Streptomyces nodosus for enhanced antibiotic production.</title>
        <authorList>
            <person name="Sweeney P."/>
            <person name="Murphy C.D."/>
            <person name="Caffrey P."/>
        </authorList>
    </citation>
    <scope>NUCLEOTIDE SEQUENCE [LARGE SCALE GENOMIC DNA]</scope>
    <source>
        <strain evidence="1 3">ATCC 14899</strain>
    </source>
</reference>
<dbReference type="Proteomes" id="UP000325763">
    <property type="component" value="Chromosome"/>
</dbReference>
<dbReference type="RefSeq" id="WP_043447674.1">
    <property type="nucleotide sequence ID" value="NZ_CP009313.1"/>
</dbReference>
<reference evidence="3" key="1">
    <citation type="submission" date="2014-09" db="EMBL/GenBank/DDBJ databases">
        <title>Sequence of the Streptomyces nodosus genome.</title>
        <authorList>
            <person name="Sweeney P."/>
            <person name="Stephens N."/>
            <person name="Murphy C."/>
            <person name="Caffrey P."/>
        </authorList>
    </citation>
    <scope>NUCLEOTIDE SEQUENCE [LARGE SCALE GENOMIC DNA]</scope>
    <source>
        <strain evidence="3">ATCC 14899</strain>
    </source>
</reference>
<dbReference type="OrthoDB" id="5195143at2"/>
<dbReference type="NCBIfam" id="NF033530">
    <property type="entry name" value="lasso_PqqD_Strm"/>
    <property type="match status" value="1"/>
</dbReference>
<dbReference type="Gene3D" id="1.10.10.1150">
    <property type="entry name" value="Coenzyme PQQ synthesis protein D (PqqD)"/>
    <property type="match status" value="1"/>
</dbReference>
<evidence type="ECO:0000313" key="1">
    <source>
        <dbReference type="EMBL" id="AJE44470.1"/>
    </source>
</evidence>
<dbReference type="EMBL" id="CP009313">
    <property type="protein sequence ID" value="AJE44470.1"/>
    <property type="molecule type" value="Genomic_DNA"/>
</dbReference>
<reference evidence="2 4" key="3">
    <citation type="submission" date="2017-09" db="EMBL/GenBank/DDBJ databases">
        <title>Streptomyces genome completion.</title>
        <authorList>
            <person name="Lee N."/>
            <person name="Cho B.-K."/>
        </authorList>
    </citation>
    <scope>NUCLEOTIDE SEQUENCE [LARGE SCALE GENOMIC DNA]</scope>
    <source>
        <strain evidence="2 4">ATCC 14899</strain>
    </source>
</reference>
<accession>A0A0B5DT74</accession>
<organism evidence="1 3">
    <name type="scientific">Streptomyces nodosus</name>
    <dbReference type="NCBI Taxonomy" id="40318"/>
    <lineage>
        <taxon>Bacteria</taxon>
        <taxon>Bacillati</taxon>
        <taxon>Actinomycetota</taxon>
        <taxon>Actinomycetes</taxon>
        <taxon>Kitasatosporales</taxon>
        <taxon>Streptomycetaceae</taxon>
        <taxon>Streptomyces</taxon>
    </lineage>
</organism>
<dbReference type="AlphaFoldDB" id="A0A0B5DT74"/>
<dbReference type="HOGENOM" id="CLU_159325_3_0_11"/>
<dbReference type="Proteomes" id="UP000031526">
    <property type="component" value="Chromosome"/>
</dbReference>
<dbReference type="InterPro" id="IPR008792">
    <property type="entry name" value="PQQD"/>
</dbReference>
<dbReference type="KEGG" id="snq:CP978_34435"/>
<evidence type="ECO:0000313" key="3">
    <source>
        <dbReference type="Proteomes" id="UP000031526"/>
    </source>
</evidence>
<sequence>MKLSLARDVTLTDINSGAVLLDGRRGRYWQLNASGCAVLRRLLDGEGPDAVVAGMAAAAPVDAERVRKDIQALIGSLSAAELVEVDR</sequence>
<dbReference type="InterPro" id="IPR041881">
    <property type="entry name" value="PqqD_sf"/>
</dbReference>
<name>A0A0B5DT74_9ACTN</name>